<evidence type="ECO:0000256" key="4">
    <source>
        <dbReference type="PROSITE-ProRule" id="PRU00409"/>
    </source>
</evidence>
<dbReference type="GO" id="GO:0005524">
    <property type="term" value="F:ATP binding"/>
    <property type="evidence" value="ECO:0007669"/>
    <property type="project" value="UniProtKB-UniRule"/>
</dbReference>
<dbReference type="OrthoDB" id="9803907at2"/>
<dbReference type="Pfam" id="PF15632">
    <property type="entry name" value="ATPgrasp_Ter"/>
    <property type="match status" value="1"/>
</dbReference>
<evidence type="ECO:0000256" key="1">
    <source>
        <dbReference type="ARBA" id="ARBA00022598"/>
    </source>
</evidence>
<keyword evidence="1" id="KW-0436">Ligase</keyword>
<dbReference type="InterPro" id="IPR011761">
    <property type="entry name" value="ATP-grasp"/>
</dbReference>
<dbReference type="Gene3D" id="3.40.50.20">
    <property type="match status" value="1"/>
</dbReference>
<reference evidence="6 7" key="1">
    <citation type="submission" date="2018-07" db="EMBL/GenBank/DDBJ databases">
        <title>New species, Clostridium PI-S10-A1B.</title>
        <authorList>
            <person name="Krishna G."/>
            <person name="Summeta K."/>
            <person name="Shikha S."/>
            <person name="Prabhu P.B."/>
            <person name="Suresh K."/>
        </authorList>
    </citation>
    <scope>NUCLEOTIDE SEQUENCE [LARGE SCALE GENOMIC DNA]</scope>
    <source>
        <strain evidence="6 7">PI-S10-A1B</strain>
    </source>
</reference>
<evidence type="ECO:0000259" key="5">
    <source>
        <dbReference type="PROSITE" id="PS50975"/>
    </source>
</evidence>
<evidence type="ECO:0000256" key="2">
    <source>
        <dbReference type="ARBA" id="ARBA00022741"/>
    </source>
</evidence>
<dbReference type="InterPro" id="IPR048764">
    <property type="entry name" value="PylC_N"/>
</dbReference>
<name>A0A3E2NIW1_9FIRM</name>
<comment type="caution">
    <text evidence="6">The sequence shown here is derived from an EMBL/GenBank/DDBJ whole genome shotgun (WGS) entry which is preliminary data.</text>
</comment>
<evidence type="ECO:0000313" key="6">
    <source>
        <dbReference type="EMBL" id="RFZ80861.1"/>
    </source>
</evidence>
<dbReference type="GO" id="GO:0016874">
    <property type="term" value="F:ligase activity"/>
    <property type="evidence" value="ECO:0007669"/>
    <property type="project" value="UniProtKB-KW"/>
</dbReference>
<dbReference type="Pfam" id="PF21360">
    <property type="entry name" value="PylC-like_N"/>
    <property type="match status" value="1"/>
</dbReference>
<dbReference type="PANTHER" id="PTHR43585">
    <property type="entry name" value="FUMIPYRROLE BIOSYNTHESIS PROTEIN C"/>
    <property type="match status" value="1"/>
</dbReference>
<dbReference type="SUPFAM" id="SSF56059">
    <property type="entry name" value="Glutathione synthetase ATP-binding domain-like"/>
    <property type="match status" value="1"/>
</dbReference>
<dbReference type="PANTHER" id="PTHR43585:SF2">
    <property type="entry name" value="ATP-GRASP ENZYME FSQD"/>
    <property type="match status" value="1"/>
</dbReference>
<sequence length="328" mass="36170">MKTAVVTAIGSFSADIVIKNLKKMGLKVVGCDIYPAEWIADSSNVSAFYQVPLATKEEQYTEKILSICRKEAADGLIVLTDAEVDVWNRNRKKLKEAGVTLCLSPEETITICRDKRKLYEFLSENGIGNPIPTRMLGCISPESVTYPAVVKPYNGRSSQGLCYLRDQEEMERFLAGCEPDDYVVQPYFKGSIITVDVVRQADTGQSAAVCRKELLRTPNGAGTSVLVFSNPALEALCKETARALGITGCVNFEFIEGEDGTFSMLECNPRFSGGVEFSCMAGYDCVSNHVKCFTGEEIEPLPLVTEMYIARKYEEYVTKVLKKAGTEV</sequence>
<accession>A0A3E2NIW1</accession>
<proteinExistence type="predicted"/>
<protein>
    <submittedName>
        <fullName evidence="6">ATP-grasp domain-containing protein</fullName>
    </submittedName>
</protein>
<dbReference type="InterPro" id="IPR052032">
    <property type="entry name" value="ATP-dep_AA_Ligase"/>
</dbReference>
<evidence type="ECO:0000256" key="3">
    <source>
        <dbReference type="ARBA" id="ARBA00022840"/>
    </source>
</evidence>
<dbReference type="PROSITE" id="PS50975">
    <property type="entry name" value="ATP_GRASP"/>
    <property type="match status" value="1"/>
</dbReference>
<gene>
    <name evidence="6" type="ORF">DS742_00890</name>
</gene>
<dbReference type="EMBL" id="QOHO01000003">
    <property type="protein sequence ID" value="RFZ80861.1"/>
    <property type="molecule type" value="Genomic_DNA"/>
</dbReference>
<dbReference type="AlphaFoldDB" id="A0A3E2NIW1"/>
<dbReference type="GO" id="GO:0046872">
    <property type="term" value="F:metal ion binding"/>
    <property type="evidence" value="ECO:0007669"/>
    <property type="project" value="InterPro"/>
</dbReference>
<keyword evidence="3 4" id="KW-0067">ATP-binding</keyword>
<feature type="domain" description="ATP-grasp" evidence="5">
    <location>
        <begin position="119"/>
        <end position="294"/>
    </location>
</feature>
<organism evidence="6 7">
    <name type="scientific">Lacrimispora amygdalina</name>
    <dbReference type="NCBI Taxonomy" id="253257"/>
    <lineage>
        <taxon>Bacteria</taxon>
        <taxon>Bacillati</taxon>
        <taxon>Bacillota</taxon>
        <taxon>Clostridia</taxon>
        <taxon>Lachnospirales</taxon>
        <taxon>Lachnospiraceae</taxon>
        <taxon>Lacrimispora</taxon>
    </lineage>
</organism>
<dbReference type="Gene3D" id="3.30.470.20">
    <property type="entry name" value="ATP-grasp fold, B domain"/>
    <property type="match status" value="1"/>
</dbReference>
<keyword evidence="2 4" id="KW-0547">Nucleotide-binding</keyword>
<dbReference type="Proteomes" id="UP000260680">
    <property type="component" value="Unassembled WGS sequence"/>
</dbReference>
<evidence type="ECO:0000313" key="7">
    <source>
        <dbReference type="Proteomes" id="UP000260680"/>
    </source>
</evidence>
<dbReference type="RefSeq" id="WP_117415153.1">
    <property type="nucleotide sequence ID" value="NZ_QOHO01000003.1"/>
</dbReference>